<organism evidence="3 4">
    <name type="scientific">Streptomyces thermolineatus</name>
    <dbReference type="NCBI Taxonomy" id="44033"/>
    <lineage>
        <taxon>Bacteria</taxon>
        <taxon>Bacillati</taxon>
        <taxon>Actinomycetota</taxon>
        <taxon>Actinomycetes</taxon>
        <taxon>Kitasatosporales</taxon>
        <taxon>Streptomycetaceae</taxon>
        <taxon>Streptomyces</taxon>
    </lineage>
</organism>
<dbReference type="InterPro" id="IPR017517">
    <property type="entry name" value="Maleyloyr_isom"/>
</dbReference>
<evidence type="ECO:0000313" key="4">
    <source>
        <dbReference type="Proteomes" id="UP001501358"/>
    </source>
</evidence>
<dbReference type="EMBL" id="BAAATA010000015">
    <property type="protein sequence ID" value="GAA2491360.1"/>
    <property type="molecule type" value="Genomic_DNA"/>
</dbReference>
<comment type="caution">
    <text evidence="3">The sequence shown here is derived from an EMBL/GenBank/DDBJ whole genome shotgun (WGS) entry which is preliminary data.</text>
</comment>
<evidence type="ECO:0000313" key="3">
    <source>
        <dbReference type="EMBL" id="GAA2491360.1"/>
    </source>
</evidence>
<dbReference type="SUPFAM" id="SSF109854">
    <property type="entry name" value="DinB/YfiT-like putative metalloenzymes"/>
    <property type="match status" value="1"/>
</dbReference>
<dbReference type="PANTHER" id="PTHR40758">
    <property type="entry name" value="CONSERVED PROTEIN"/>
    <property type="match status" value="1"/>
</dbReference>
<evidence type="ECO:0000259" key="1">
    <source>
        <dbReference type="Pfam" id="PF07398"/>
    </source>
</evidence>
<dbReference type="Pfam" id="PF11716">
    <property type="entry name" value="MDMPI_N"/>
    <property type="match status" value="1"/>
</dbReference>
<evidence type="ECO:0000259" key="2">
    <source>
        <dbReference type="Pfam" id="PF11716"/>
    </source>
</evidence>
<accession>A0ABP5Z2Q5</accession>
<dbReference type="NCBIfam" id="TIGR03083">
    <property type="entry name" value="maleylpyruvate isomerase family mycothiol-dependent enzyme"/>
    <property type="match status" value="1"/>
</dbReference>
<dbReference type="PANTHER" id="PTHR40758:SF1">
    <property type="entry name" value="CONSERVED PROTEIN"/>
    <property type="match status" value="1"/>
</dbReference>
<reference evidence="4" key="1">
    <citation type="journal article" date="2019" name="Int. J. Syst. Evol. Microbiol.">
        <title>The Global Catalogue of Microorganisms (GCM) 10K type strain sequencing project: providing services to taxonomists for standard genome sequencing and annotation.</title>
        <authorList>
            <consortium name="The Broad Institute Genomics Platform"/>
            <consortium name="The Broad Institute Genome Sequencing Center for Infectious Disease"/>
            <person name="Wu L."/>
            <person name="Ma J."/>
        </authorList>
    </citation>
    <scope>NUCLEOTIDE SEQUENCE [LARGE SCALE GENOMIC DNA]</scope>
    <source>
        <strain evidence="4">JCM 6307</strain>
    </source>
</reference>
<feature type="domain" description="Mycothiol-dependent maleylpyruvate isomerase metal-binding" evidence="2">
    <location>
        <begin position="9"/>
        <end position="128"/>
    </location>
</feature>
<dbReference type="GO" id="GO:0016853">
    <property type="term" value="F:isomerase activity"/>
    <property type="evidence" value="ECO:0007669"/>
    <property type="project" value="UniProtKB-KW"/>
</dbReference>
<dbReference type="Proteomes" id="UP001501358">
    <property type="component" value="Unassembled WGS sequence"/>
</dbReference>
<gene>
    <name evidence="3" type="ORF">GCM10010406_29320</name>
</gene>
<proteinExistence type="predicted"/>
<dbReference type="InterPro" id="IPR010872">
    <property type="entry name" value="MDMPI_C-term_domain"/>
</dbReference>
<name>A0ABP5Z2Q5_9ACTN</name>
<keyword evidence="4" id="KW-1185">Reference proteome</keyword>
<dbReference type="InterPro" id="IPR034660">
    <property type="entry name" value="DinB/YfiT-like"/>
</dbReference>
<keyword evidence="3" id="KW-0413">Isomerase</keyword>
<dbReference type="InterPro" id="IPR024344">
    <property type="entry name" value="MDMPI_metal-binding"/>
</dbReference>
<protein>
    <submittedName>
        <fullName evidence="3">Maleylpyruvate isomerase family mycothiol-dependent enzyme</fullName>
    </submittedName>
</protein>
<feature type="domain" description="MDMPI C-terminal" evidence="1">
    <location>
        <begin position="143"/>
        <end position="245"/>
    </location>
</feature>
<sequence>MDAKHYLDLIRADSDRLLTAAASDLDSPVPSCPDWTAADLVRHIGEVYEHKILCMRLGRMPEDGERTTPPAAAADLPAWFTRVRDALLDELASRDPRQPSPTWFPPDQTVGFWYRRMAHETAVHRVDAEQAAGPGRETPVDPELAADGVDEFLGFLTHDFGDWAVRPDDAGRTVSLRCAGRRWDLVLTAERVVPAAEAAAPAPSADAAPDLLIEGDPSDLLLRLWGRHPLGDATVACTGDPAALDALRSRTQEATR</sequence>
<dbReference type="RefSeq" id="WP_344383633.1">
    <property type="nucleotide sequence ID" value="NZ_BAAATA010000015.1"/>
</dbReference>
<dbReference type="Pfam" id="PF07398">
    <property type="entry name" value="MDMPI_C"/>
    <property type="match status" value="1"/>
</dbReference>